<evidence type="ECO:0000313" key="9">
    <source>
        <dbReference type="Proteomes" id="UP001610446"/>
    </source>
</evidence>
<keyword evidence="2" id="KW-0805">Transcription regulation</keyword>
<evidence type="ECO:0000256" key="6">
    <source>
        <dbReference type="SAM" id="MobiDB-lite"/>
    </source>
</evidence>
<dbReference type="Proteomes" id="UP001610446">
    <property type="component" value="Unassembled WGS sequence"/>
</dbReference>
<comment type="subcellular location">
    <subcellularLocation>
        <location evidence="1">Nucleus</location>
    </subcellularLocation>
</comment>
<evidence type="ECO:0000256" key="4">
    <source>
        <dbReference type="ARBA" id="ARBA00023163"/>
    </source>
</evidence>
<evidence type="ECO:0000256" key="1">
    <source>
        <dbReference type="ARBA" id="ARBA00004123"/>
    </source>
</evidence>
<dbReference type="PANTHER" id="PTHR37534:SF46">
    <property type="entry name" value="ZN(II)2CYS6 TRANSCRIPTION FACTOR (EUROFUNG)"/>
    <property type="match status" value="1"/>
</dbReference>
<comment type="caution">
    <text evidence="8">The sequence shown here is derived from an EMBL/GenBank/DDBJ whole genome shotgun (WGS) entry which is preliminary data.</text>
</comment>
<dbReference type="CDD" id="cd00067">
    <property type="entry name" value="GAL4"/>
    <property type="match status" value="1"/>
</dbReference>
<dbReference type="Gene3D" id="4.10.240.10">
    <property type="entry name" value="Zn(2)-C6 fungal-type DNA-binding domain"/>
    <property type="match status" value="1"/>
</dbReference>
<keyword evidence="9" id="KW-1185">Reference proteome</keyword>
<dbReference type="SMART" id="SM00066">
    <property type="entry name" value="GAL4"/>
    <property type="match status" value="1"/>
</dbReference>
<dbReference type="SUPFAM" id="SSF57701">
    <property type="entry name" value="Zn2/Cys6 DNA-binding domain"/>
    <property type="match status" value="1"/>
</dbReference>
<dbReference type="InterPro" id="IPR021858">
    <property type="entry name" value="Fun_TF"/>
</dbReference>
<dbReference type="Pfam" id="PF00172">
    <property type="entry name" value="Zn_clus"/>
    <property type="match status" value="1"/>
</dbReference>
<dbReference type="InterPro" id="IPR036864">
    <property type="entry name" value="Zn2-C6_fun-type_DNA-bd_sf"/>
</dbReference>
<feature type="domain" description="Zn(2)-C6 fungal-type" evidence="7">
    <location>
        <begin position="21"/>
        <end position="49"/>
    </location>
</feature>
<name>A0ABR4JRM6_9EURO</name>
<dbReference type="PROSITE" id="PS00463">
    <property type="entry name" value="ZN2_CY6_FUNGAL_1"/>
    <property type="match status" value="1"/>
</dbReference>
<evidence type="ECO:0000259" key="7">
    <source>
        <dbReference type="PROSITE" id="PS50048"/>
    </source>
</evidence>
<dbReference type="EMBL" id="JBFXLU010000097">
    <property type="protein sequence ID" value="KAL2842692.1"/>
    <property type="molecule type" value="Genomic_DNA"/>
</dbReference>
<proteinExistence type="predicted"/>
<organism evidence="8 9">
    <name type="scientific">Aspergillus pseudoustus</name>
    <dbReference type="NCBI Taxonomy" id="1810923"/>
    <lineage>
        <taxon>Eukaryota</taxon>
        <taxon>Fungi</taxon>
        <taxon>Dikarya</taxon>
        <taxon>Ascomycota</taxon>
        <taxon>Pezizomycotina</taxon>
        <taxon>Eurotiomycetes</taxon>
        <taxon>Eurotiomycetidae</taxon>
        <taxon>Eurotiales</taxon>
        <taxon>Aspergillaceae</taxon>
        <taxon>Aspergillus</taxon>
        <taxon>Aspergillus subgen. Nidulantes</taxon>
    </lineage>
</organism>
<keyword evidence="5" id="KW-0539">Nucleus</keyword>
<feature type="region of interest" description="Disordered" evidence="6">
    <location>
        <begin position="156"/>
        <end position="191"/>
    </location>
</feature>
<evidence type="ECO:0000256" key="2">
    <source>
        <dbReference type="ARBA" id="ARBA00023015"/>
    </source>
</evidence>
<dbReference type="Pfam" id="PF11951">
    <property type="entry name" value="Fungal_trans_2"/>
    <property type="match status" value="1"/>
</dbReference>
<evidence type="ECO:0000256" key="3">
    <source>
        <dbReference type="ARBA" id="ARBA00023125"/>
    </source>
</evidence>
<keyword evidence="3" id="KW-0238">DNA-binding</keyword>
<keyword evidence="4" id="KW-0804">Transcription</keyword>
<reference evidence="8 9" key="1">
    <citation type="submission" date="2024-07" db="EMBL/GenBank/DDBJ databases">
        <title>Section-level genome sequencing and comparative genomics of Aspergillus sections Usti and Cavernicolus.</title>
        <authorList>
            <consortium name="Lawrence Berkeley National Laboratory"/>
            <person name="Nybo J.L."/>
            <person name="Vesth T.C."/>
            <person name="Theobald S."/>
            <person name="Frisvad J.C."/>
            <person name="Larsen T.O."/>
            <person name="Kjaerboelling I."/>
            <person name="Rothschild-Mancinelli K."/>
            <person name="Lyhne E.K."/>
            <person name="Kogle M.E."/>
            <person name="Barry K."/>
            <person name="Clum A."/>
            <person name="Na H."/>
            <person name="Ledsgaard L."/>
            <person name="Lin J."/>
            <person name="Lipzen A."/>
            <person name="Kuo A."/>
            <person name="Riley R."/>
            <person name="Mondo S."/>
            <person name="Labutti K."/>
            <person name="Haridas S."/>
            <person name="Pangalinan J."/>
            <person name="Salamov A.A."/>
            <person name="Simmons B.A."/>
            <person name="Magnuson J.K."/>
            <person name="Chen J."/>
            <person name="Drula E."/>
            <person name="Henrissat B."/>
            <person name="Wiebenga A."/>
            <person name="Lubbers R.J."/>
            <person name="Gomes A.C."/>
            <person name="Makela M.R."/>
            <person name="Stajich J."/>
            <person name="Grigoriev I.V."/>
            <person name="Mortensen U.H."/>
            <person name="De Vries R.P."/>
            <person name="Baker S.E."/>
            <person name="Andersen M.R."/>
        </authorList>
    </citation>
    <scope>NUCLEOTIDE SEQUENCE [LARGE SCALE GENOMIC DNA]</scope>
    <source>
        <strain evidence="8 9">CBS 123904</strain>
    </source>
</reference>
<accession>A0ABR4JRM6</accession>
<dbReference type="InterPro" id="IPR001138">
    <property type="entry name" value="Zn2Cys6_DnaBD"/>
</dbReference>
<sequence>MSSHSLRSAIRPRRHNKTFTGCWTCRARKVKCDEERPGCRQCSQRRIECAGYGVRLQWLAPGTGGGDDQDRCEPLYQNESRRRRIVPCSESESAPLSYQVDSALVAIDAIKPGQLKNQGNENESLTFIGGFGVFDLSKSNFGHADTQLEVDVAESPITGDQTTPPTQPLPTAHTDDGSPPQTVGGPSESLDGLSGPMSIDEFCAIQSFSNTLAPVPLANDGVLTLDYLNEFDFDLQNNSQYTQPDDWQINFSPVVPRPLSPEHVSGNERLLMHYYSTTLVHLFPVLDSPKSPWKTVHLPRMFQGTGEMVVSGSTSQILAALRNTLLSVSAFYLSKHKRLQSRSDEELKWRREAMHYHGTGMTLLKDSVNTRSTCTVRPKYKEFLATMLSMISINVISGDIASCGLHLDAADRLITETAKWKRHYSNKAKALHRVYFYLRTIYESTAIRTNAETTIDGSGFVASPFAGFDDTERADAYESIYAIPKSLLIFLGKTTELINAVLEVRTKIGGTHIPSPLAERCDELESSIMDWQADETRPEVTSRLAANAGIIKNMTWAFHKAIIIFFAQHIRLLGHRYLKPYVEDVLDRIEAVERIKTEWQVQASPLYWPAFIAASETFDSRLHDRFRKWYAQVEPHAIGSMSPGIGLLEQVWMEGPSEVGRKTSLWRHIATRTNTPLMLT</sequence>
<dbReference type="PANTHER" id="PTHR37534">
    <property type="entry name" value="TRANSCRIPTIONAL ACTIVATOR PROTEIN UGA3"/>
    <property type="match status" value="1"/>
</dbReference>
<evidence type="ECO:0000256" key="5">
    <source>
        <dbReference type="ARBA" id="ARBA00023242"/>
    </source>
</evidence>
<protein>
    <submittedName>
        <fullName evidence="8">Fungal-specific transcription factor domain-containing protein</fullName>
    </submittedName>
</protein>
<evidence type="ECO:0000313" key="8">
    <source>
        <dbReference type="EMBL" id="KAL2842692.1"/>
    </source>
</evidence>
<gene>
    <name evidence="8" type="ORF">BJY01DRAFT_264431</name>
</gene>
<dbReference type="PROSITE" id="PS50048">
    <property type="entry name" value="ZN2_CY6_FUNGAL_2"/>
    <property type="match status" value="1"/>
</dbReference>